<keyword evidence="2" id="KW-1185">Reference proteome</keyword>
<dbReference type="Proteomes" id="UP001444625">
    <property type="component" value="Unassembled WGS sequence"/>
</dbReference>
<comment type="caution">
    <text evidence="1">The sequence shown here is derived from an EMBL/GenBank/DDBJ whole genome shotgun (WGS) entry which is preliminary data.</text>
</comment>
<gene>
    <name evidence="1" type="ORF">ABC228_00490</name>
</gene>
<reference evidence="1 2" key="1">
    <citation type="submission" date="2024-05" db="EMBL/GenBank/DDBJ databases">
        <authorList>
            <person name="Haq I."/>
            <person name="Ullah Z."/>
            <person name="Ahmad R."/>
            <person name="Li M."/>
            <person name="Tong Y."/>
        </authorList>
    </citation>
    <scope>NUCLEOTIDE SEQUENCE [LARGE SCALE GENOMIC DNA]</scope>
    <source>
        <strain evidence="1 2">16A2E</strain>
    </source>
</reference>
<protein>
    <submittedName>
        <fullName evidence="1">Uncharacterized protein</fullName>
    </submittedName>
</protein>
<dbReference type="EMBL" id="JBDIML010000001">
    <property type="protein sequence ID" value="MEN2765652.1"/>
    <property type="molecule type" value="Genomic_DNA"/>
</dbReference>
<accession>A0ABU9XBM3</accession>
<organism evidence="1 2">
    <name type="scientific">Ornithinibacillus xuwenensis</name>
    <dbReference type="NCBI Taxonomy" id="3144668"/>
    <lineage>
        <taxon>Bacteria</taxon>
        <taxon>Bacillati</taxon>
        <taxon>Bacillota</taxon>
        <taxon>Bacilli</taxon>
        <taxon>Bacillales</taxon>
        <taxon>Bacillaceae</taxon>
        <taxon>Ornithinibacillus</taxon>
    </lineage>
</organism>
<evidence type="ECO:0000313" key="2">
    <source>
        <dbReference type="Proteomes" id="UP001444625"/>
    </source>
</evidence>
<dbReference type="RefSeq" id="WP_345823128.1">
    <property type="nucleotide sequence ID" value="NZ_JBDIML010000001.1"/>
</dbReference>
<sequence length="94" mass="11094">MDFKEFLPSDKDKANREVACIEHCKIRVAEHYKNGRYIEAVAFHINIARSLEALDRLKQNKIEHDQQFMLKRLDAQLVVDKQIYELKVKTHAAK</sequence>
<evidence type="ECO:0000313" key="1">
    <source>
        <dbReference type="EMBL" id="MEN2765652.1"/>
    </source>
</evidence>
<name>A0ABU9XBM3_9BACI</name>
<proteinExistence type="predicted"/>